<feature type="transmembrane region" description="Helical" evidence="7">
    <location>
        <begin position="546"/>
        <end position="563"/>
    </location>
</feature>
<feature type="transmembrane region" description="Helical" evidence="7">
    <location>
        <begin position="522"/>
        <end position="540"/>
    </location>
</feature>
<feature type="transmembrane region" description="Helical" evidence="7">
    <location>
        <begin position="6"/>
        <end position="21"/>
    </location>
</feature>
<organism evidence="9 10">
    <name type="scientific">Thalassobacterium sedimentorum</name>
    <dbReference type="NCBI Taxonomy" id="3041258"/>
    <lineage>
        <taxon>Bacteria</taxon>
        <taxon>Pseudomonadati</taxon>
        <taxon>Verrucomicrobiota</taxon>
        <taxon>Opitutia</taxon>
        <taxon>Puniceicoccales</taxon>
        <taxon>Coraliomargaritaceae</taxon>
        <taxon>Thalassobacterium</taxon>
    </lineage>
</organism>
<evidence type="ECO:0000256" key="3">
    <source>
        <dbReference type="ARBA" id="ARBA00022692"/>
    </source>
</evidence>
<comment type="subcellular location">
    <subcellularLocation>
        <location evidence="1">Membrane</location>
        <topology evidence="1">Multi-pass membrane protein</topology>
    </subcellularLocation>
</comment>
<feature type="domain" description="RCK C-terminal" evidence="8">
    <location>
        <begin position="215"/>
        <end position="299"/>
    </location>
</feature>
<keyword evidence="3 7" id="KW-0812">Transmembrane</keyword>
<dbReference type="SUPFAM" id="SSF116726">
    <property type="entry name" value="TrkA C-terminal domain-like"/>
    <property type="match status" value="2"/>
</dbReference>
<dbReference type="Gene3D" id="3.30.70.1450">
    <property type="entry name" value="Regulator of K+ conductance, C-terminal domain"/>
    <property type="match status" value="2"/>
</dbReference>
<evidence type="ECO:0000256" key="7">
    <source>
        <dbReference type="SAM" id="Phobius"/>
    </source>
</evidence>
<dbReference type="PROSITE" id="PS51202">
    <property type="entry name" value="RCK_C"/>
    <property type="match status" value="2"/>
</dbReference>
<evidence type="ECO:0000313" key="9">
    <source>
        <dbReference type="EMBL" id="MDQ8194260.1"/>
    </source>
</evidence>
<evidence type="ECO:0000256" key="5">
    <source>
        <dbReference type="ARBA" id="ARBA00022989"/>
    </source>
</evidence>
<comment type="caution">
    <text evidence="9">The sequence shown here is derived from an EMBL/GenBank/DDBJ whole genome shotgun (WGS) entry which is preliminary data.</text>
</comment>
<feature type="transmembrane region" description="Helical" evidence="7">
    <location>
        <begin position="454"/>
        <end position="473"/>
    </location>
</feature>
<name>A0ABU1AK93_9BACT</name>
<feature type="transmembrane region" description="Helical" evidence="7">
    <location>
        <begin position="149"/>
        <end position="168"/>
    </location>
</feature>
<protein>
    <submittedName>
        <fullName evidence="9">SLC13 family permease</fullName>
    </submittedName>
</protein>
<dbReference type="Proteomes" id="UP001243717">
    <property type="component" value="Unassembled WGS sequence"/>
</dbReference>
<reference evidence="9 10" key="1">
    <citation type="submission" date="2023-04" db="EMBL/GenBank/DDBJ databases">
        <title>A novel bacteria isolated from coastal sediment.</title>
        <authorList>
            <person name="Liu X.-J."/>
            <person name="Du Z.-J."/>
        </authorList>
    </citation>
    <scope>NUCLEOTIDE SEQUENCE [LARGE SCALE GENOMIC DNA]</scope>
    <source>
        <strain evidence="9 10">SDUM461004</strain>
    </source>
</reference>
<dbReference type="InterPro" id="IPR051679">
    <property type="entry name" value="DASS-Related_Transporters"/>
</dbReference>
<dbReference type="InterPro" id="IPR036721">
    <property type="entry name" value="RCK_C_sf"/>
</dbReference>
<dbReference type="Pfam" id="PF03600">
    <property type="entry name" value="CitMHS"/>
    <property type="match status" value="1"/>
</dbReference>
<feature type="domain" description="RCK C-terminal" evidence="8">
    <location>
        <begin position="307"/>
        <end position="391"/>
    </location>
</feature>
<keyword evidence="6 7" id="KW-0472">Membrane</keyword>
<keyword evidence="4" id="KW-0677">Repeat</keyword>
<keyword evidence="5 7" id="KW-1133">Transmembrane helix</keyword>
<dbReference type="Pfam" id="PF02080">
    <property type="entry name" value="TrkA_C"/>
    <property type="match status" value="2"/>
</dbReference>
<feature type="transmembrane region" description="Helical" evidence="7">
    <location>
        <begin position="410"/>
        <end position="442"/>
    </location>
</feature>
<evidence type="ECO:0000256" key="2">
    <source>
        <dbReference type="ARBA" id="ARBA00022448"/>
    </source>
</evidence>
<dbReference type="EMBL" id="JARXIC010000009">
    <property type="protein sequence ID" value="MDQ8194260.1"/>
    <property type="molecule type" value="Genomic_DNA"/>
</dbReference>
<feature type="transmembrane region" description="Helical" evidence="7">
    <location>
        <begin position="102"/>
        <end position="129"/>
    </location>
</feature>
<sequence>MTWEIIFVFALLIFAIISFIWERISADLTALTVFGILLFVSALSNSTELPSLDAMLGVFGNSAPLTIAGMFIVSAALERTGAIDLITAYLRKLVKFPYRSFLFIMILGVAAVSAFVNNTPVVIVLMPVILSLSREMGVASSKLLIPLSYASIFGGTCTLLGTSTNLLASGILRDAGHAPIGMFELASVGLPILTVGTVYLVIFGNKLLPHRETLTSILSDEERKEFITEAFVRSGSDLHGKTAKDSGLLKGRGIRLLEIVRHGVAVQGDPKKQVLQFGDRLVLACRPAGVAEAHSMKGITIQTELAEGLETIATDEGALVEGVLAPHASIAGLTLGEINFRQRFRMVVVAVHRKGTNQRERLSSLRLKAGDTLLMMGSTKAIDSLANSDEIIILDRPRVPARSLRVKMPIAIGTAISIVALATLNLVPIVAAVCLGVAVLLLSGCMKAKDAYASVEWSILIIIFGMLALGQAMDSTGASLMIAESMTGLVAQFAPAHLQNVIMLALIYIITSTFTEFLSNNAAVALMVPIALGIAATLGIDPRPFVVASCIAASASFATPIGYQTNTYVYGVGGYRFFDFTKVGLPLNLICFAVTVTTVPMVWGFDSVLP</sequence>
<dbReference type="InterPro" id="IPR004680">
    <property type="entry name" value="Cit_transptr-like_dom"/>
</dbReference>
<dbReference type="PANTHER" id="PTHR43652">
    <property type="entry name" value="BASIC AMINO ACID ANTIPORTER YFCC-RELATED"/>
    <property type="match status" value="1"/>
</dbReference>
<feature type="transmembrane region" description="Helical" evidence="7">
    <location>
        <begin position="583"/>
        <end position="605"/>
    </location>
</feature>
<keyword evidence="10" id="KW-1185">Reference proteome</keyword>
<feature type="transmembrane region" description="Helical" evidence="7">
    <location>
        <begin position="493"/>
        <end position="510"/>
    </location>
</feature>
<keyword evidence="2" id="KW-0813">Transport</keyword>
<dbReference type="RefSeq" id="WP_308984740.1">
    <property type="nucleotide sequence ID" value="NZ_JARXIC010000009.1"/>
</dbReference>
<proteinExistence type="predicted"/>
<dbReference type="CDD" id="cd01115">
    <property type="entry name" value="SLC13_permease"/>
    <property type="match status" value="1"/>
</dbReference>
<evidence type="ECO:0000256" key="1">
    <source>
        <dbReference type="ARBA" id="ARBA00004141"/>
    </source>
</evidence>
<evidence type="ECO:0000313" key="10">
    <source>
        <dbReference type="Proteomes" id="UP001243717"/>
    </source>
</evidence>
<evidence type="ECO:0000256" key="6">
    <source>
        <dbReference type="ARBA" id="ARBA00023136"/>
    </source>
</evidence>
<dbReference type="PANTHER" id="PTHR43652:SF2">
    <property type="entry name" value="BASIC AMINO ACID ANTIPORTER YFCC-RELATED"/>
    <property type="match status" value="1"/>
</dbReference>
<accession>A0ABU1AK93</accession>
<dbReference type="InterPro" id="IPR006037">
    <property type="entry name" value="RCK_C"/>
</dbReference>
<feature type="transmembrane region" description="Helical" evidence="7">
    <location>
        <begin position="180"/>
        <end position="202"/>
    </location>
</feature>
<feature type="transmembrane region" description="Helical" evidence="7">
    <location>
        <begin position="28"/>
        <end position="47"/>
    </location>
</feature>
<evidence type="ECO:0000259" key="8">
    <source>
        <dbReference type="PROSITE" id="PS51202"/>
    </source>
</evidence>
<gene>
    <name evidence="9" type="ORF">QEH59_07475</name>
</gene>
<evidence type="ECO:0000256" key="4">
    <source>
        <dbReference type="ARBA" id="ARBA00022737"/>
    </source>
</evidence>